<comment type="caution">
    <text evidence="1">The sequence shown here is derived from an EMBL/GenBank/DDBJ whole genome shotgun (WGS) entry which is preliminary data.</text>
</comment>
<name>N2A9R7_9FIRM</name>
<proteinExistence type="predicted"/>
<dbReference type="STRING" id="1235802.C823_04632"/>
<accession>N2A9R7</accession>
<organism evidence="1 2">
    <name type="scientific">Eubacterium plexicaudatum ASF492</name>
    <dbReference type="NCBI Taxonomy" id="1235802"/>
    <lineage>
        <taxon>Bacteria</taxon>
        <taxon>Bacillati</taxon>
        <taxon>Bacillota</taxon>
        <taxon>Clostridia</taxon>
        <taxon>Eubacteriales</taxon>
        <taxon>Eubacteriaceae</taxon>
        <taxon>Eubacterium</taxon>
    </lineage>
</organism>
<gene>
    <name evidence="1" type="ORF">C823_04632</name>
</gene>
<evidence type="ECO:0000313" key="2">
    <source>
        <dbReference type="Proteomes" id="UP000012589"/>
    </source>
</evidence>
<dbReference type="Gene3D" id="1.10.8.200">
    <property type="entry name" value="Replisome organizer (g39p helicase loader/inhibitor protein)"/>
    <property type="match status" value="1"/>
</dbReference>
<evidence type="ECO:0000313" key="1">
    <source>
        <dbReference type="EMBL" id="EMZ21059.1"/>
    </source>
</evidence>
<protein>
    <submittedName>
        <fullName evidence="1">Uncharacterized protein</fullName>
    </submittedName>
</protein>
<sequence length="88" mass="10526">MTREQVQELLATIQVAFPNFNPKDKKATTNLWLMMLSDYTYEQVSSSLKEYIQAIYNNIKLPTRKTSKSAGYDFLFLWMQFFVQKEKW</sequence>
<dbReference type="EMBL" id="AQFT01000136">
    <property type="protein sequence ID" value="EMZ21059.1"/>
    <property type="molecule type" value="Genomic_DNA"/>
</dbReference>
<dbReference type="AlphaFoldDB" id="N2A9R7"/>
<keyword evidence="2" id="KW-1185">Reference proteome</keyword>
<dbReference type="Proteomes" id="UP000012589">
    <property type="component" value="Unassembled WGS sequence"/>
</dbReference>
<dbReference type="HOGENOM" id="CLU_2464452_0_0_9"/>
<reference evidence="1 2" key="1">
    <citation type="journal article" date="2014" name="Genome Announc.">
        <title>Draft genome sequences of the altered schaedler flora, a defined bacterial community from gnotobiotic mice.</title>
        <authorList>
            <person name="Wannemuehler M.J."/>
            <person name="Overstreet A.M."/>
            <person name="Ward D.V."/>
            <person name="Phillips G.J."/>
        </authorList>
    </citation>
    <scope>NUCLEOTIDE SEQUENCE [LARGE SCALE GENOMIC DNA]</scope>
    <source>
        <strain evidence="1 2">ASF492</strain>
    </source>
</reference>
<dbReference type="OrthoDB" id="9809956at2"/>